<keyword evidence="11" id="KW-1185">Reference proteome</keyword>
<keyword evidence="3 8" id="KW-0813">Transport</keyword>
<keyword evidence="7 8" id="KW-0472">Membrane</keyword>
<dbReference type="Proteomes" id="UP000564806">
    <property type="component" value="Unassembled WGS sequence"/>
</dbReference>
<name>A0A850EMK0_9BACL</name>
<dbReference type="PANTHER" id="PTHR30413:SF10">
    <property type="entry name" value="CAPSULE POLYSACCHARIDE EXPORT INNER-MEMBRANE PROTEIN CTRC"/>
    <property type="match status" value="1"/>
</dbReference>
<comment type="subcellular location">
    <subcellularLocation>
        <location evidence="1 8">Cell membrane</location>
        <topology evidence="1 8">Multi-pass membrane protein</topology>
    </subcellularLocation>
</comment>
<organism evidence="10 11">
    <name type="scientific">Paenibacillus agri</name>
    <dbReference type="NCBI Taxonomy" id="2744309"/>
    <lineage>
        <taxon>Bacteria</taxon>
        <taxon>Bacillati</taxon>
        <taxon>Bacillota</taxon>
        <taxon>Bacilli</taxon>
        <taxon>Bacillales</taxon>
        <taxon>Paenibacillaceae</taxon>
        <taxon>Paenibacillus</taxon>
    </lineage>
</organism>
<dbReference type="InterPro" id="IPR013525">
    <property type="entry name" value="ABC2_TM"/>
</dbReference>
<reference evidence="10" key="1">
    <citation type="submission" date="2020-06" db="EMBL/GenBank/DDBJ databases">
        <title>Paenibacillus sp. nov., isolated from soil.</title>
        <authorList>
            <person name="Seo Y.L."/>
        </authorList>
    </citation>
    <scope>NUCLEOTIDE SEQUENCE [LARGE SCALE GENOMIC DNA]</scope>
    <source>
        <strain evidence="10">JW14</strain>
    </source>
</reference>
<comment type="similarity">
    <text evidence="2 8">Belongs to the ABC-2 integral membrane protein family.</text>
</comment>
<dbReference type="EMBL" id="JABWCS010000205">
    <property type="protein sequence ID" value="NUU60990.1"/>
    <property type="molecule type" value="Genomic_DNA"/>
</dbReference>
<feature type="transmembrane region" description="Helical" evidence="8">
    <location>
        <begin position="340"/>
        <end position="363"/>
    </location>
</feature>
<feature type="transmembrane region" description="Helical" evidence="8">
    <location>
        <begin position="370"/>
        <end position="391"/>
    </location>
</feature>
<accession>A0A850EMK0</accession>
<sequence>MKSVKYLILLVVTIFVFLGSYHYINLYINDNARTYLQLDVKSEVLDEYQLFYSKTKDSWSETDSIREPYNKKGQWQTLKFEIPKGNSYIRIDPGNNEKVLISFKNIIFHSNSTAKVNIKELDYKINELVLKSSQENGEQVEFYSTGGDPSLGVSINSLNEFSKQKSNTTVNIFTTLLSLIISTLVYFIIRFSREVIYVIRSFLEHRQLVINLAKNDFKTKYASSYLGVLWGFISPLLTIVTYWFVFQVGLRSGDVGNIPFIVWFIAGIIPWFFFSEALSSATNAFTEYNYLVKKVVFKIELLPLVKIFSAFFVHLFFIVFIFIIYGMYGFYPNLYNFQLIYYVFCMGLLVVALSFMTSAVVLFFKDLNQIIAVVLQMGFWFTPIGWSVSMLSDFWARIFKLNPMYYIVQGFRDSLIDHVLFFERPYQTIYFWVFCLAILTISLKIFKKLKPHFSDVL</sequence>
<keyword evidence="4 8" id="KW-1003">Cell membrane</keyword>
<dbReference type="RefSeq" id="WP_175371540.1">
    <property type="nucleotide sequence ID" value="NZ_JABWCS010000205.1"/>
</dbReference>
<evidence type="ECO:0000259" key="9">
    <source>
        <dbReference type="PROSITE" id="PS51012"/>
    </source>
</evidence>
<dbReference type="InterPro" id="IPR047817">
    <property type="entry name" value="ABC2_TM_bact-type"/>
</dbReference>
<dbReference type="Pfam" id="PF01061">
    <property type="entry name" value="ABC2_membrane"/>
    <property type="match status" value="1"/>
</dbReference>
<dbReference type="PROSITE" id="PS51012">
    <property type="entry name" value="ABC_TM2"/>
    <property type="match status" value="1"/>
</dbReference>
<evidence type="ECO:0000256" key="4">
    <source>
        <dbReference type="ARBA" id="ARBA00022475"/>
    </source>
</evidence>
<dbReference type="AlphaFoldDB" id="A0A850EMK0"/>
<keyword evidence="5 8" id="KW-0812">Transmembrane</keyword>
<feature type="transmembrane region" description="Helical" evidence="8">
    <location>
        <begin position="170"/>
        <end position="189"/>
    </location>
</feature>
<evidence type="ECO:0000256" key="2">
    <source>
        <dbReference type="ARBA" id="ARBA00007783"/>
    </source>
</evidence>
<feature type="transmembrane region" description="Helical" evidence="8">
    <location>
        <begin position="307"/>
        <end position="328"/>
    </location>
</feature>
<evidence type="ECO:0000256" key="5">
    <source>
        <dbReference type="ARBA" id="ARBA00022692"/>
    </source>
</evidence>
<evidence type="ECO:0000256" key="7">
    <source>
        <dbReference type="ARBA" id="ARBA00023136"/>
    </source>
</evidence>
<dbReference type="PANTHER" id="PTHR30413">
    <property type="entry name" value="INNER MEMBRANE TRANSPORT PERMEASE"/>
    <property type="match status" value="1"/>
</dbReference>
<feature type="transmembrane region" description="Helical" evidence="8">
    <location>
        <begin position="225"/>
        <end position="245"/>
    </location>
</feature>
<evidence type="ECO:0000313" key="10">
    <source>
        <dbReference type="EMBL" id="NUU60990.1"/>
    </source>
</evidence>
<comment type="caution">
    <text evidence="10">The sequence shown here is derived from an EMBL/GenBank/DDBJ whole genome shotgun (WGS) entry which is preliminary data.</text>
</comment>
<dbReference type="GO" id="GO:0005886">
    <property type="term" value="C:plasma membrane"/>
    <property type="evidence" value="ECO:0007669"/>
    <property type="project" value="UniProtKB-SubCell"/>
</dbReference>
<feature type="transmembrane region" description="Helical" evidence="8">
    <location>
        <begin position="6"/>
        <end position="24"/>
    </location>
</feature>
<evidence type="ECO:0000256" key="8">
    <source>
        <dbReference type="RuleBase" id="RU361157"/>
    </source>
</evidence>
<dbReference type="GO" id="GO:0140359">
    <property type="term" value="F:ABC-type transporter activity"/>
    <property type="evidence" value="ECO:0007669"/>
    <property type="project" value="InterPro"/>
</dbReference>
<dbReference type="GO" id="GO:0015920">
    <property type="term" value="P:lipopolysaccharide transport"/>
    <property type="evidence" value="ECO:0007669"/>
    <property type="project" value="TreeGrafter"/>
</dbReference>
<feature type="transmembrane region" description="Helical" evidence="8">
    <location>
        <begin position="429"/>
        <end position="446"/>
    </location>
</feature>
<evidence type="ECO:0000313" key="11">
    <source>
        <dbReference type="Proteomes" id="UP000564806"/>
    </source>
</evidence>
<evidence type="ECO:0000256" key="1">
    <source>
        <dbReference type="ARBA" id="ARBA00004651"/>
    </source>
</evidence>
<keyword evidence="6 8" id="KW-1133">Transmembrane helix</keyword>
<protein>
    <recommendedName>
        <fullName evidence="8">Transport permease protein</fullName>
    </recommendedName>
</protein>
<feature type="transmembrane region" description="Helical" evidence="8">
    <location>
        <begin position="257"/>
        <end position="274"/>
    </location>
</feature>
<evidence type="ECO:0000256" key="6">
    <source>
        <dbReference type="ARBA" id="ARBA00022989"/>
    </source>
</evidence>
<proteinExistence type="inferred from homology"/>
<evidence type="ECO:0000256" key="3">
    <source>
        <dbReference type="ARBA" id="ARBA00022448"/>
    </source>
</evidence>
<gene>
    <name evidence="10" type="ORF">HPT30_11585</name>
</gene>
<feature type="domain" description="ABC transmembrane type-2" evidence="9">
    <location>
        <begin position="226"/>
        <end position="449"/>
    </location>
</feature>